<dbReference type="PATRIC" id="fig|1214101.3.peg.879"/>
<protein>
    <recommendedName>
        <fullName evidence="1">vWA-MoxR associated protein C-terminal domain-containing protein</fullName>
    </recommendedName>
</protein>
<dbReference type="Gene3D" id="3.40.50.1460">
    <property type="match status" value="1"/>
</dbReference>
<organism evidence="2 3">
    <name type="scientific">Streptomyces davaonensis (strain DSM 101723 / JCM 4913 / KCC S-0913 / 768)</name>
    <dbReference type="NCBI Taxonomy" id="1214101"/>
    <lineage>
        <taxon>Bacteria</taxon>
        <taxon>Bacillati</taxon>
        <taxon>Actinomycetota</taxon>
        <taxon>Actinomycetes</taxon>
        <taxon>Kitasatosporales</taxon>
        <taxon>Streptomycetaceae</taxon>
        <taxon>Streptomyces</taxon>
    </lineage>
</organism>
<name>K4QWC3_STRDJ</name>
<evidence type="ECO:0000259" key="1">
    <source>
        <dbReference type="Pfam" id="PF20028"/>
    </source>
</evidence>
<dbReference type="RefSeq" id="WP_015655646.1">
    <property type="nucleotide sequence ID" value="NC_020504.1"/>
</dbReference>
<feature type="domain" description="vWA-MoxR associated protein C-terminal" evidence="1">
    <location>
        <begin position="412"/>
        <end position="625"/>
    </location>
</feature>
<dbReference type="OrthoDB" id="9150676at2"/>
<sequence>MTAAPLAAEPPITPERTFALVVGIESYEINTGMDLSGPARDAIRCADWLTGTAGVPQDNLRLLLSPLARNQTGVDAKPATQKYVEDALFKDLPQRDGDLLWIYWAGHGFLNSTDQLLLPYADATAGHVTSLNFTSALQWWRSNRVGRGRFRRLVAIGDACRIEPGQSKLDFVKVEYPVGVRTPERRQFVLYAARPGETARNRAELQAGQFTDTLLKHLEGRSAAEAVRDLVDIAKAVQGDFAVMKAKRAAWQEPQFEIARSWDGSPLYGDHWTDSPAPTGAPSLDHTAWQELGEVLAGCQKPPYTYEAYRWAFEVTGCVPPAEHRLPSPHLTEIVRDLDHRQGTSRAVPLALPFIQHLATRSRRPEWAADAQAWVDRTLDRLGADPLPPAPPRPAERPALHVRLTPDGDNDFWLQLWSYQDDFENVGDYEEPMELAAVRTVLGNHLLAHSASMPQRIEFHVPYELLEEPFETWQLPLGRKGKTVTLGCWYEVVLRCPEERQGLAEDPWRTKWEWYETHGGLHPDAAHDVGDADVAEGLAEALQLDASPVCVLADVTGPLVMDALGAVLDGGIPIAVWPRSSAPDESLRKALGAEPPDVLDVAALPDALKRLRVKRRPLALLWDNPGRVPARRSLSS</sequence>
<dbReference type="eggNOG" id="COG4249">
    <property type="taxonomic scope" value="Bacteria"/>
</dbReference>
<dbReference type="AlphaFoldDB" id="K4QWC3"/>
<reference evidence="2 3" key="1">
    <citation type="journal article" date="2012" name="J. Bacteriol.">
        <title>Genome sequence of the bacterium Streptomyces davawensis JCM 4913 and heterologous production of the unique antibiotic roseoflavin.</title>
        <authorList>
            <person name="Jankowitsch F."/>
            <person name="Schwarz J."/>
            <person name="Ruckert C."/>
            <person name="Gust B."/>
            <person name="Szczepanowski R."/>
            <person name="Blom J."/>
            <person name="Pelzer S."/>
            <person name="Kalinowski J."/>
            <person name="Mack M."/>
        </authorList>
    </citation>
    <scope>NUCLEOTIDE SEQUENCE [LARGE SCALE GENOMIC DNA]</scope>
    <source>
        <strain evidence="3">DSM 101723 / JCM 4913 / KCC S-0913 / 768</strain>
    </source>
</reference>
<evidence type="ECO:0000313" key="3">
    <source>
        <dbReference type="Proteomes" id="UP000008043"/>
    </source>
</evidence>
<dbReference type="HOGENOM" id="CLU_421909_0_0_11"/>
<dbReference type="KEGG" id="sdv:BN159_0868"/>
<dbReference type="Pfam" id="PF20028">
    <property type="entry name" value="VMAP-C"/>
    <property type="match status" value="1"/>
</dbReference>
<accession>K4QWC3</accession>
<dbReference type="EMBL" id="HE971709">
    <property type="protein sequence ID" value="CCK25247.1"/>
    <property type="molecule type" value="Genomic_DNA"/>
</dbReference>
<dbReference type="InterPro" id="IPR045450">
    <property type="entry name" value="VMAP_C"/>
</dbReference>
<evidence type="ECO:0000313" key="2">
    <source>
        <dbReference type="EMBL" id="CCK25247.1"/>
    </source>
</evidence>
<dbReference type="STRING" id="1214101.BN159_0868"/>
<dbReference type="Proteomes" id="UP000008043">
    <property type="component" value="Chromosome"/>
</dbReference>
<gene>
    <name evidence="2" type="ORF">BN159_0868</name>
</gene>
<keyword evidence="3" id="KW-1185">Reference proteome</keyword>
<proteinExistence type="predicted"/>